<evidence type="ECO:0000313" key="6">
    <source>
        <dbReference type="EMBL" id="GGJ89942.1"/>
    </source>
</evidence>
<dbReference type="Pfam" id="PF13439">
    <property type="entry name" value="Glyco_transf_4"/>
    <property type="match status" value="1"/>
</dbReference>
<accession>A0ABQ2E543</accession>
<dbReference type="RefSeq" id="WP_229700789.1">
    <property type="nucleotide sequence ID" value="NZ_BMMV01000005.1"/>
</dbReference>
<evidence type="ECO:0000256" key="1">
    <source>
        <dbReference type="ARBA" id="ARBA00021292"/>
    </source>
</evidence>
<dbReference type="InterPro" id="IPR001296">
    <property type="entry name" value="Glyco_trans_1"/>
</dbReference>
<dbReference type="Gene3D" id="3.40.50.2000">
    <property type="entry name" value="Glycogen Phosphorylase B"/>
    <property type="match status" value="2"/>
</dbReference>
<dbReference type="PANTHER" id="PTHR12526">
    <property type="entry name" value="GLYCOSYLTRANSFERASE"/>
    <property type="match status" value="1"/>
</dbReference>
<keyword evidence="7" id="KW-1185">Reference proteome</keyword>
<evidence type="ECO:0000259" key="5">
    <source>
        <dbReference type="Pfam" id="PF13439"/>
    </source>
</evidence>
<dbReference type="SUPFAM" id="SSF53756">
    <property type="entry name" value="UDP-Glycosyltransferase/glycogen phosphorylase"/>
    <property type="match status" value="1"/>
</dbReference>
<evidence type="ECO:0000256" key="3">
    <source>
        <dbReference type="ARBA" id="ARBA00022679"/>
    </source>
</evidence>
<keyword evidence="2" id="KW-0328">Glycosyltransferase</keyword>
<evidence type="ECO:0000313" key="7">
    <source>
        <dbReference type="Proteomes" id="UP000660265"/>
    </source>
</evidence>
<gene>
    <name evidence="6" type="ORF">GCM10011583_21660</name>
</gene>
<organism evidence="6 7">
    <name type="scientific">Streptomyces camponoticapitis</name>
    <dbReference type="NCBI Taxonomy" id="1616125"/>
    <lineage>
        <taxon>Bacteria</taxon>
        <taxon>Bacillati</taxon>
        <taxon>Actinomycetota</taxon>
        <taxon>Actinomycetes</taxon>
        <taxon>Kitasatosporales</taxon>
        <taxon>Streptomycetaceae</taxon>
        <taxon>Streptomyces</taxon>
    </lineage>
</organism>
<reference evidence="7" key="1">
    <citation type="journal article" date="2019" name="Int. J. Syst. Evol. Microbiol.">
        <title>The Global Catalogue of Microorganisms (GCM) 10K type strain sequencing project: providing services to taxonomists for standard genome sequencing and annotation.</title>
        <authorList>
            <consortium name="The Broad Institute Genomics Platform"/>
            <consortium name="The Broad Institute Genome Sequencing Center for Infectious Disease"/>
            <person name="Wu L."/>
            <person name="Ma J."/>
        </authorList>
    </citation>
    <scope>NUCLEOTIDE SEQUENCE [LARGE SCALE GENOMIC DNA]</scope>
    <source>
        <strain evidence="7">CGMCC 4.7275</strain>
    </source>
</reference>
<feature type="domain" description="Glycosyltransferase subfamily 4-like N-terminal" evidence="5">
    <location>
        <begin position="187"/>
        <end position="299"/>
    </location>
</feature>
<dbReference type="CDD" id="cd03801">
    <property type="entry name" value="GT4_PimA-like"/>
    <property type="match status" value="1"/>
</dbReference>
<evidence type="ECO:0000256" key="2">
    <source>
        <dbReference type="ARBA" id="ARBA00022676"/>
    </source>
</evidence>
<dbReference type="InterPro" id="IPR028098">
    <property type="entry name" value="Glyco_trans_4-like_N"/>
</dbReference>
<name>A0ABQ2E543_9ACTN</name>
<proteinExistence type="predicted"/>
<feature type="domain" description="Glycosyl transferase family 1" evidence="4">
    <location>
        <begin position="328"/>
        <end position="482"/>
    </location>
</feature>
<dbReference type="Proteomes" id="UP000660265">
    <property type="component" value="Unassembled WGS sequence"/>
</dbReference>
<evidence type="ECO:0000259" key="4">
    <source>
        <dbReference type="Pfam" id="PF00534"/>
    </source>
</evidence>
<sequence length="526" mass="58994">MSADKVVAQRREGPRGRIVMLVDNGVNGDSRVQKEARSAAAAGWDVVLLGKSPNRKEQTWRLGDAEVRLLHVPGPMHRRRYEYRRAILRSPLAYPPGPLAAYRRQRMKAWRAELNLRVIEAKLAGSTVRRLALIPPRLAAKALSKWVGLRARRTRALEQRRKDMTSRLDRFSTAFWERTMGDRAWRRLDPFLWDLELAYGKVIDALEPDLIHANDFRMIGVGARAKLRAKGRGREIKLVWDAHEFLPGIKPWNPHPRWHIAQCAHEREYSKYADAVTTVSGTLGEMLVERHGLAATPEIVLNAPDAEISPEEAAEPVPDLRALCGIGPDVPLTVYSGAAAPQRGLDIMVDSLPRLPGVHVAFVVLRPTSEYMTSLLDRAAELGVAERVHILPYVPHYQVVPFLSAADVGVIPIHHWPNHEIALITKFFEYSHARLPFVVSDVKTMGEMVAKTGQGEVFTAEDVSDYVRAVTAVLADPKKYREVYDDQGLLAEWTWEAQAEILDGVYSRLLGRPRSRAGAPKSRVAA</sequence>
<protein>
    <recommendedName>
        <fullName evidence="1">D-inositol 3-phosphate glycosyltransferase</fullName>
    </recommendedName>
</protein>
<dbReference type="PANTHER" id="PTHR12526:SF600">
    <property type="entry name" value="GLYCOSYL TRANSFERASE GROUP 1"/>
    <property type="match status" value="1"/>
</dbReference>
<comment type="caution">
    <text evidence="6">The sequence shown here is derived from an EMBL/GenBank/DDBJ whole genome shotgun (WGS) entry which is preliminary data.</text>
</comment>
<keyword evidence="3" id="KW-0808">Transferase</keyword>
<dbReference type="Pfam" id="PF00534">
    <property type="entry name" value="Glycos_transf_1"/>
    <property type="match status" value="1"/>
</dbReference>
<dbReference type="EMBL" id="BMMV01000005">
    <property type="protein sequence ID" value="GGJ89942.1"/>
    <property type="molecule type" value="Genomic_DNA"/>
</dbReference>